<evidence type="ECO:0000313" key="2">
    <source>
        <dbReference type="Proteomes" id="UP000031967"/>
    </source>
</evidence>
<accession>A0ABR5AEZ8</accession>
<keyword evidence="2" id="KW-1185">Reference proteome</keyword>
<evidence type="ECO:0000313" key="1">
    <source>
        <dbReference type="EMBL" id="KIL39561.1"/>
    </source>
</evidence>
<organism evidence="1 2">
    <name type="scientific">Gordoniibacillus kamchatkensis</name>
    <dbReference type="NCBI Taxonomy" id="1590651"/>
    <lineage>
        <taxon>Bacteria</taxon>
        <taxon>Bacillati</taxon>
        <taxon>Bacillota</taxon>
        <taxon>Bacilli</taxon>
        <taxon>Bacillales</taxon>
        <taxon>Paenibacillaceae</taxon>
        <taxon>Gordoniibacillus</taxon>
    </lineage>
</organism>
<proteinExistence type="predicted"/>
<name>A0ABR5AEZ8_9BACL</name>
<gene>
    <name evidence="1" type="ORF">SD70_19345</name>
</gene>
<protein>
    <submittedName>
        <fullName evidence="1">Uncharacterized protein</fullName>
    </submittedName>
</protein>
<reference evidence="1 2" key="1">
    <citation type="submission" date="2014-12" db="EMBL/GenBank/DDBJ databases">
        <title>Draft genome sequence of Paenibacillus kamchatkensis strain B-2647.</title>
        <authorList>
            <person name="Karlyshev A.V."/>
            <person name="Kudryashova E.B."/>
        </authorList>
    </citation>
    <scope>NUCLEOTIDE SEQUENCE [LARGE SCALE GENOMIC DNA]</scope>
    <source>
        <strain evidence="1 2">VKM B-2647</strain>
    </source>
</reference>
<dbReference type="EMBL" id="JXAK01000035">
    <property type="protein sequence ID" value="KIL39561.1"/>
    <property type="molecule type" value="Genomic_DNA"/>
</dbReference>
<sequence length="101" mass="11011">MHSTGQTSTKVVNADKYSDQGWLKLPASKSSSEIALGINLDGKTIWSPAETQDQVPDTVVGLIRLDRLGTKQLSLDGKHGRAFTESKVMSYQMYLRVGLAS</sequence>
<dbReference type="Proteomes" id="UP000031967">
    <property type="component" value="Unassembled WGS sequence"/>
</dbReference>
<comment type="caution">
    <text evidence="1">The sequence shown here is derived from an EMBL/GenBank/DDBJ whole genome shotgun (WGS) entry which is preliminary data.</text>
</comment>